<dbReference type="AlphaFoldDB" id="A0AAN6P812"/>
<protein>
    <submittedName>
        <fullName evidence="1">Uncharacterized protein</fullName>
    </submittedName>
</protein>
<name>A0AAN6P812_9PEZI</name>
<dbReference type="Proteomes" id="UP001303115">
    <property type="component" value="Unassembled WGS sequence"/>
</dbReference>
<keyword evidence="2" id="KW-1185">Reference proteome</keyword>
<comment type="caution">
    <text evidence="1">The sequence shown here is derived from an EMBL/GenBank/DDBJ whole genome shotgun (WGS) entry which is preliminary data.</text>
</comment>
<evidence type="ECO:0000313" key="2">
    <source>
        <dbReference type="Proteomes" id="UP001303115"/>
    </source>
</evidence>
<organism evidence="1 2">
    <name type="scientific">Parachaetomium inaequale</name>
    <dbReference type="NCBI Taxonomy" id="2588326"/>
    <lineage>
        <taxon>Eukaryota</taxon>
        <taxon>Fungi</taxon>
        <taxon>Dikarya</taxon>
        <taxon>Ascomycota</taxon>
        <taxon>Pezizomycotina</taxon>
        <taxon>Sordariomycetes</taxon>
        <taxon>Sordariomycetidae</taxon>
        <taxon>Sordariales</taxon>
        <taxon>Chaetomiaceae</taxon>
        <taxon>Parachaetomium</taxon>
    </lineage>
</organism>
<evidence type="ECO:0000313" key="1">
    <source>
        <dbReference type="EMBL" id="KAK4032512.1"/>
    </source>
</evidence>
<proteinExistence type="predicted"/>
<reference evidence="2" key="1">
    <citation type="journal article" date="2023" name="Mol. Phylogenet. Evol.">
        <title>Genome-scale phylogeny and comparative genomics of the fungal order Sordariales.</title>
        <authorList>
            <person name="Hensen N."/>
            <person name="Bonometti L."/>
            <person name="Westerberg I."/>
            <person name="Brannstrom I.O."/>
            <person name="Guillou S."/>
            <person name="Cros-Aarteil S."/>
            <person name="Calhoun S."/>
            <person name="Haridas S."/>
            <person name="Kuo A."/>
            <person name="Mondo S."/>
            <person name="Pangilinan J."/>
            <person name="Riley R."/>
            <person name="LaButti K."/>
            <person name="Andreopoulos B."/>
            <person name="Lipzen A."/>
            <person name="Chen C."/>
            <person name="Yan M."/>
            <person name="Daum C."/>
            <person name="Ng V."/>
            <person name="Clum A."/>
            <person name="Steindorff A."/>
            <person name="Ohm R.A."/>
            <person name="Martin F."/>
            <person name="Silar P."/>
            <person name="Natvig D.O."/>
            <person name="Lalanne C."/>
            <person name="Gautier V."/>
            <person name="Ament-Velasquez S.L."/>
            <person name="Kruys A."/>
            <person name="Hutchinson M.I."/>
            <person name="Powell A.J."/>
            <person name="Barry K."/>
            <person name="Miller A.N."/>
            <person name="Grigoriev I.V."/>
            <person name="Debuchy R."/>
            <person name="Gladieux P."/>
            <person name="Hiltunen Thoren M."/>
            <person name="Johannesson H."/>
        </authorList>
    </citation>
    <scope>NUCLEOTIDE SEQUENCE [LARGE SCALE GENOMIC DNA]</scope>
    <source>
        <strain evidence="2">CBS 284.82</strain>
    </source>
</reference>
<feature type="non-terminal residue" evidence="1">
    <location>
        <position position="190"/>
    </location>
</feature>
<accession>A0AAN6P812</accession>
<gene>
    <name evidence="1" type="ORF">C8A01DRAFT_41033</name>
</gene>
<dbReference type="EMBL" id="MU854600">
    <property type="protein sequence ID" value="KAK4032512.1"/>
    <property type="molecule type" value="Genomic_DNA"/>
</dbReference>
<sequence length="190" mass="21800">MATYTNTTSRVPDPVSGHQPVLDPELACRAVRENENANVHAGRQEALRPNVIQLLDNKDHKWSGIVRDYEDCRELTRQYMLLNDKTGKADVPESNDFPEDKQAQKELARQLFEAILDVDPATADHMHSKRIRTLSNFEVELLAWELLFATGRAQDGILGLAKWSPKSSQDYEKCENFRERFELVKEGCRM</sequence>